<dbReference type="Pfam" id="PF13560">
    <property type="entry name" value="HTH_31"/>
    <property type="match status" value="1"/>
</dbReference>
<sequence>MDGMARSRFAEFLVARRAELRPGDLGLPEGRRRRTPGLRREEVAVRAGVSADYLARLEQGRDNNPSPAVVEALADALLLRGEARYQFNILALTAADGSRCPGGEAEPEQVPETIQQVLRALAPTPAFVVGRQLNVLDWNAAWADFAAPLGLLDDSSPNLARFSFTHPAARRVLRNWSQAADAFAAALNRAMVRWPADEALRETIDRLRRHPDFAERWTPQRLNEPTVPLLRFDHPVLGDVDVPFETLETSGDQSLVVWLTDRVKATGLHLVRDRAANA</sequence>
<evidence type="ECO:0000313" key="3">
    <source>
        <dbReference type="Proteomes" id="UP000290439"/>
    </source>
</evidence>
<protein>
    <submittedName>
        <fullName evidence="2">Helix-turn-helix</fullName>
    </submittedName>
</protein>
<dbReference type="SUPFAM" id="SSF47413">
    <property type="entry name" value="lambda repressor-like DNA-binding domains"/>
    <property type="match status" value="1"/>
</dbReference>
<dbReference type="EMBL" id="LR215973">
    <property type="protein sequence ID" value="VFA99255.1"/>
    <property type="molecule type" value="Genomic_DNA"/>
</dbReference>
<dbReference type="PROSITE" id="PS50943">
    <property type="entry name" value="HTH_CROC1"/>
    <property type="match status" value="1"/>
</dbReference>
<feature type="domain" description="HTH cro/C1-type" evidence="1">
    <location>
        <begin position="37"/>
        <end position="77"/>
    </location>
</feature>
<dbReference type="InterPro" id="IPR001387">
    <property type="entry name" value="Cro/C1-type_HTH"/>
</dbReference>
<dbReference type="SMART" id="SM00530">
    <property type="entry name" value="HTH_XRE"/>
    <property type="match status" value="1"/>
</dbReference>
<evidence type="ECO:0000259" key="1">
    <source>
        <dbReference type="PROSITE" id="PS50943"/>
    </source>
</evidence>
<accession>A0A4U8W239</accession>
<gene>
    <name evidence="2" type="ORF">NCTC10797_03038</name>
</gene>
<evidence type="ECO:0000313" key="2">
    <source>
        <dbReference type="EMBL" id="VFA99255.1"/>
    </source>
</evidence>
<dbReference type="Pfam" id="PF17765">
    <property type="entry name" value="MLTR_LBD"/>
    <property type="match status" value="1"/>
</dbReference>
<dbReference type="Proteomes" id="UP000290439">
    <property type="component" value="Chromosome"/>
</dbReference>
<dbReference type="PANTHER" id="PTHR35010:SF2">
    <property type="entry name" value="BLL4672 PROTEIN"/>
    <property type="match status" value="1"/>
</dbReference>
<dbReference type="AlphaFoldDB" id="A0A4U8W239"/>
<dbReference type="PANTHER" id="PTHR35010">
    <property type="entry name" value="BLL4672 PROTEIN-RELATED"/>
    <property type="match status" value="1"/>
</dbReference>
<dbReference type="InterPro" id="IPR010982">
    <property type="entry name" value="Lambda_DNA-bd_dom_sf"/>
</dbReference>
<dbReference type="Gene3D" id="1.10.260.40">
    <property type="entry name" value="lambda repressor-like DNA-binding domains"/>
    <property type="match status" value="1"/>
</dbReference>
<dbReference type="Gene3D" id="3.30.450.180">
    <property type="match status" value="1"/>
</dbReference>
<proteinExistence type="predicted"/>
<dbReference type="InterPro" id="IPR041413">
    <property type="entry name" value="MLTR_LBD"/>
</dbReference>
<reference evidence="2 3" key="1">
    <citation type="submission" date="2019-02" db="EMBL/GenBank/DDBJ databases">
        <authorList>
            <consortium name="Pathogen Informatics"/>
        </authorList>
    </citation>
    <scope>NUCLEOTIDE SEQUENCE [LARGE SCALE GENOMIC DNA]</scope>
    <source>
        <strain evidence="2 3">3012STDY6756504</strain>
    </source>
</reference>
<dbReference type="CDD" id="cd00093">
    <property type="entry name" value="HTH_XRE"/>
    <property type="match status" value="1"/>
</dbReference>
<name>A0A4U8W239_9NOCA</name>
<dbReference type="GO" id="GO:0003677">
    <property type="term" value="F:DNA binding"/>
    <property type="evidence" value="ECO:0007669"/>
    <property type="project" value="InterPro"/>
</dbReference>
<organism evidence="2 3">
    <name type="scientific">Nocardia cyriacigeorgica</name>
    <dbReference type="NCBI Taxonomy" id="135487"/>
    <lineage>
        <taxon>Bacteria</taxon>
        <taxon>Bacillati</taxon>
        <taxon>Actinomycetota</taxon>
        <taxon>Actinomycetes</taxon>
        <taxon>Mycobacteriales</taxon>
        <taxon>Nocardiaceae</taxon>
        <taxon>Nocardia</taxon>
    </lineage>
</organism>